<organism evidence="2">
    <name type="scientific">marine sediment metagenome</name>
    <dbReference type="NCBI Taxonomy" id="412755"/>
    <lineage>
        <taxon>unclassified sequences</taxon>
        <taxon>metagenomes</taxon>
        <taxon>ecological metagenomes</taxon>
    </lineage>
</organism>
<dbReference type="EMBL" id="LAZR01044588">
    <property type="protein sequence ID" value="KKL04285.1"/>
    <property type="molecule type" value="Genomic_DNA"/>
</dbReference>
<feature type="compositionally biased region" description="Basic and acidic residues" evidence="1">
    <location>
        <begin position="1"/>
        <end position="17"/>
    </location>
</feature>
<gene>
    <name evidence="2" type="ORF">LCGC14_2617620</name>
</gene>
<sequence length="60" mass="6734">MPKERKPIEHRGKEPEGRAIGNELGVAYDGKYEDIGMSFTDVRQTGSSFTAFTLEEARTE</sequence>
<feature type="non-terminal residue" evidence="2">
    <location>
        <position position="60"/>
    </location>
</feature>
<evidence type="ECO:0000313" key="2">
    <source>
        <dbReference type="EMBL" id="KKL04285.1"/>
    </source>
</evidence>
<comment type="caution">
    <text evidence="2">The sequence shown here is derived from an EMBL/GenBank/DDBJ whole genome shotgun (WGS) entry which is preliminary data.</text>
</comment>
<evidence type="ECO:0000256" key="1">
    <source>
        <dbReference type="SAM" id="MobiDB-lite"/>
    </source>
</evidence>
<proteinExistence type="predicted"/>
<reference evidence="2" key="1">
    <citation type="journal article" date="2015" name="Nature">
        <title>Complex archaea that bridge the gap between prokaryotes and eukaryotes.</title>
        <authorList>
            <person name="Spang A."/>
            <person name="Saw J.H."/>
            <person name="Jorgensen S.L."/>
            <person name="Zaremba-Niedzwiedzka K."/>
            <person name="Martijn J."/>
            <person name="Lind A.E."/>
            <person name="van Eijk R."/>
            <person name="Schleper C."/>
            <person name="Guy L."/>
            <person name="Ettema T.J."/>
        </authorList>
    </citation>
    <scope>NUCLEOTIDE SEQUENCE</scope>
</reference>
<protein>
    <submittedName>
        <fullName evidence="2">Uncharacterized protein</fullName>
    </submittedName>
</protein>
<accession>A0A0F9A499</accession>
<name>A0A0F9A499_9ZZZZ</name>
<dbReference type="AlphaFoldDB" id="A0A0F9A499"/>
<feature type="region of interest" description="Disordered" evidence="1">
    <location>
        <begin position="1"/>
        <end position="22"/>
    </location>
</feature>